<dbReference type="CDD" id="cd04301">
    <property type="entry name" value="NAT_SF"/>
    <property type="match status" value="1"/>
</dbReference>
<dbReference type="InterPro" id="IPR016181">
    <property type="entry name" value="Acyl_CoA_acyltransferase"/>
</dbReference>
<dbReference type="GO" id="GO:0016747">
    <property type="term" value="F:acyltransferase activity, transferring groups other than amino-acyl groups"/>
    <property type="evidence" value="ECO:0007669"/>
    <property type="project" value="InterPro"/>
</dbReference>
<dbReference type="SUPFAM" id="SSF55729">
    <property type="entry name" value="Acyl-CoA N-acyltransferases (Nat)"/>
    <property type="match status" value="1"/>
</dbReference>
<evidence type="ECO:0000313" key="4">
    <source>
        <dbReference type="EMBL" id="SFJ35099.1"/>
    </source>
</evidence>
<dbReference type="RefSeq" id="WP_090840580.1">
    <property type="nucleotide sequence ID" value="NZ_CANLBQ010000006.1"/>
</dbReference>
<dbReference type="InterPro" id="IPR050680">
    <property type="entry name" value="YpeA/RimI_acetyltransf"/>
</dbReference>
<dbReference type="PANTHER" id="PTHR43420">
    <property type="entry name" value="ACETYLTRANSFERASE"/>
    <property type="match status" value="1"/>
</dbReference>
<evidence type="ECO:0000256" key="1">
    <source>
        <dbReference type="ARBA" id="ARBA00022679"/>
    </source>
</evidence>
<dbReference type="AlphaFoldDB" id="A0A1I3QNL8"/>
<evidence type="ECO:0000256" key="2">
    <source>
        <dbReference type="ARBA" id="ARBA00023315"/>
    </source>
</evidence>
<reference evidence="5" key="1">
    <citation type="submission" date="2016-10" db="EMBL/GenBank/DDBJ databases">
        <authorList>
            <person name="Varghese N."/>
            <person name="Submissions S."/>
        </authorList>
    </citation>
    <scope>NUCLEOTIDE SEQUENCE [LARGE SCALE GENOMIC DNA]</scope>
    <source>
        <strain evidence="5">DSM 28881</strain>
    </source>
</reference>
<name>A0A1I3QNL8_9FLAO</name>
<dbReference type="InterPro" id="IPR000182">
    <property type="entry name" value="GNAT_dom"/>
</dbReference>
<sequence>MTIIQANLTHLDQVATLFNQYRIFYRQTPNLEGSTRFIKDRLTKQDSIILIAFAEKKPVGFTQLFHSFSSVSMQPLFILNDLFVNENYRKQGYGVTLLNEAKAVCKKHNYKGLALQTERTNPAQKLYESLGWKQDQDLQYFWTNQ</sequence>
<keyword evidence="5" id="KW-1185">Reference proteome</keyword>
<keyword evidence="2" id="KW-0012">Acyltransferase</keyword>
<evidence type="ECO:0000313" key="5">
    <source>
        <dbReference type="Proteomes" id="UP000199559"/>
    </source>
</evidence>
<dbReference type="STRING" id="1144750.SAMN05443431_106222"/>
<proteinExistence type="predicted"/>
<dbReference type="EMBL" id="FORM01000006">
    <property type="protein sequence ID" value="SFJ35099.1"/>
    <property type="molecule type" value="Genomic_DNA"/>
</dbReference>
<dbReference type="Gene3D" id="3.40.630.30">
    <property type="match status" value="1"/>
</dbReference>
<gene>
    <name evidence="4" type="ORF">SAMN05443431_106222</name>
</gene>
<dbReference type="PROSITE" id="PS51186">
    <property type="entry name" value="GNAT"/>
    <property type="match status" value="1"/>
</dbReference>
<organism evidence="4 5">
    <name type="scientific">Olleya namhaensis</name>
    <dbReference type="NCBI Taxonomy" id="1144750"/>
    <lineage>
        <taxon>Bacteria</taxon>
        <taxon>Pseudomonadati</taxon>
        <taxon>Bacteroidota</taxon>
        <taxon>Flavobacteriia</taxon>
        <taxon>Flavobacteriales</taxon>
        <taxon>Flavobacteriaceae</taxon>
    </lineage>
</organism>
<protein>
    <submittedName>
        <fullName evidence="4">Acetyltransferase (GNAT) domain-containing protein</fullName>
    </submittedName>
</protein>
<dbReference type="Pfam" id="PF00583">
    <property type="entry name" value="Acetyltransf_1"/>
    <property type="match status" value="1"/>
</dbReference>
<accession>A0A1I3QNL8</accession>
<evidence type="ECO:0000259" key="3">
    <source>
        <dbReference type="PROSITE" id="PS51186"/>
    </source>
</evidence>
<feature type="domain" description="N-acetyltransferase" evidence="3">
    <location>
        <begin position="1"/>
        <end position="145"/>
    </location>
</feature>
<keyword evidence="1 4" id="KW-0808">Transferase</keyword>
<dbReference type="Proteomes" id="UP000199559">
    <property type="component" value="Unassembled WGS sequence"/>
</dbReference>